<dbReference type="GO" id="GO:0003824">
    <property type="term" value="F:catalytic activity"/>
    <property type="evidence" value="ECO:0007669"/>
    <property type="project" value="InterPro"/>
</dbReference>
<dbReference type="SMART" id="SM00729">
    <property type="entry name" value="Elp3"/>
    <property type="match status" value="1"/>
</dbReference>
<dbReference type="SFLD" id="SFLDS00029">
    <property type="entry name" value="Radical_SAM"/>
    <property type="match status" value="1"/>
</dbReference>
<sequence>MALSIRVALLNGPATPHFARTGRWQATARGASLWYPIWLAAAGARLEAAGVPVTLIDAPAEGLDLPATLTRLQAFHPDLVVIDTSTASITYDLQTAQAVKSSLRPPPRTCLVGPHASALPESVLSAAGVDFVAIGEYDETLYELAVRLQEDPSTDGANLAGLWGKNAGGEVRNPPRPLIADLDALPFASSFLARHLDVHWYGLDFTLHPYMTIMTSRGCPFRCTYCLWPQTLSRGTFRERSLDHVFKEIESVCHLRPAIREIFFDDDTFCVRPERVREFVDRYRLGRYGLPFSVNARADITDASLLEAMRDAGLRCVVVGFESGTQAILDAVRKGTRLDRMREFARICRALGIQVHGDFVIGLPGETKETIRRTVAFAKRLGLSTFQIAIAQPLPGTAFYDWVKSHGYLTTSDFREWVDADGRQRCVISYPDLTAAEMDVAVRQAIREFYLSASFLASALRNILRNPREIWRYAWGGMRLFRFFFGG</sequence>
<feature type="domain" description="B12-binding" evidence="6">
    <location>
        <begin position="22"/>
        <end position="155"/>
    </location>
</feature>
<dbReference type="InterPro" id="IPR007197">
    <property type="entry name" value="rSAM"/>
</dbReference>
<dbReference type="CDD" id="cd01335">
    <property type="entry name" value="Radical_SAM"/>
    <property type="match status" value="1"/>
</dbReference>
<dbReference type="Pfam" id="PF02310">
    <property type="entry name" value="B12-binding"/>
    <property type="match status" value="1"/>
</dbReference>
<feature type="domain" description="Radical SAM core" evidence="7">
    <location>
        <begin position="205"/>
        <end position="431"/>
    </location>
</feature>
<dbReference type="SFLD" id="SFLDG01082">
    <property type="entry name" value="B12-binding_domain_containing"/>
    <property type="match status" value="1"/>
</dbReference>
<evidence type="ECO:0000259" key="6">
    <source>
        <dbReference type="PROSITE" id="PS51332"/>
    </source>
</evidence>
<evidence type="ECO:0000256" key="5">
    <source>
        <dbReference type="ARBA" id="ARBA00023014"/>
    </source>
</evidence>
<name>A0A367ZVY8_9BACT</name>
<protein>
    <submittedName>
        <fullName evidence="8">Radical SAM domain protein</fullName>
    </submittedName>
</protein>
<dbReference type="InterPro" id="IPR058240">
    <property type="entry name" value="rSAM_sf"/>
</dbReference>
<dbReference type="InterPro" id="IPR023404">
    <property type="entry name" value="rSAM_horseshoe"/>
</dbReference>
<dbReference type="Gene3D" id="3.80.30.20">
    <property type="entry name" value="tm_1862 like domain"/>
    <property type="match status" value="1"/>
</dbReference>
<proteinExistence type="predicted"/>
<evidence type="ECO:0000256" key="2">
    <source>
        <dbReference type="ARBA" id="ARBA00022691"/>
    </source>
</evidence>
<dbReference type="PANTHER" id="PTHR43409">
    <property type="entry name" value="ANAEROBIC MAGNESIUM-PROTOPORPHYRIN IX MONOMETHYL ESTER CYCLASE-RELATED"/>
    <property type="match status" value="1"/>
</dbReference>
<comment type="caution">
    <text evidence="8">The sequence shown here is derived from an EMBL/GenBank/DDBJ whole genome shotgun (WGS) entry which is preliminary data.</text>
</comment>
<evidence type="ECO:0000259" key="7">
    <source>
        <dbReference type="PROSITE" id="PS51918"/>
    </source>
</evidence>
<gene>
    <name evidence="8" type="ORF">OZSIB_0656</name>
</gene>
<evidence type="ECO:0000256" key="1">
    <source>
        <dbReference type="ARBA" id="ARBA00001966"/>
    </source>
</evidence>
<evidence type="ECO:0000313" key="8">
    <source>
        <dbReference type="EMBL" id="RCK81522.1"/>
    </source>
</evidence>
<comment type="cofactor">
    <cofactor evidence="1">
        <name>[4Fe-4S] cluster</name>
        <dbReference type="ChEBI" id="CHEBI:49883"/>
    </cofactor>
</comment>
<dbReference type="GO" id="GO:0005829">
    <property type="term" value="C:cytosol"/>
    <property type="evidence" value="ECO:0007669"/>
    <property type="project" value="TreeGrafter"/>
</dbReference>
<dbReference type="Gene3D" id="3.40.50.280">
    <property type="entry name" value="Cobalamin-binding domain"/>
    <property type="match status" value="1"/>
</dbReference>
<dbReference type="PROSITE" id="PS51332">
    <property type="entry name" value="B12_BINDING"/>
    <property type="match status" value="1"/>
</dbReference>
<dbReference type="InterPro" id="IPR006158">
    <property type="entry name" value="Cobalamin-bd"/>
</dbReference>
<dbReference type="GO" id="GO:0051539">
    <property type="term" value="F:4 iron, 4 sulfur cluster binding"/>
    <property type="evidence" value="ECO:0007669"/>
    <property type="project" value="UniProtKB-KW"/>
</dbReference>
<dbReference type="SFLD" id="SFLDG01123">
    <property type="entry name" value="methyltransferase_(Class_B)"/>
    <property type="match status" value="1"/>
</dbReference>
<dbReference type="Proteomes" id="UP000252355">
    <property type="component" value="Unassembled WGS sequence"/>
</dbReference>
<dbReference type="InterPro" id="IPR051198">
    <property type="entry name" value="BchE-like"/>
</dbReference>
<keyword evidence="5" id="KW-0411">Iron-sulfur</keyword>
<dbReference type="GO" id="GO:0031419">
    <property type="term" value="F:cobalamin binding"/>
    <property type="evidence" value="ECO:0007669"/>
    <property type="project" value="InterPro"/>
</dbReference>
<evidence type="ECO:0000256" key="4">
    <source>
        <dbReference type="ARBA" id="ARBA00023004"/>
    </source>
</evidence>
<dbReference type="GO" id="GO:0046872">
    <property type="term" value="F:metal ion binding"/>
    <property type="evidence" value="ECO:0007669"/>
    <property type="project" value="UniProtKB-KW"/>
</dbReference>
<keyword evidence="2" id="KW-0949">S-adenosyl-L-methionine</keyword>
<dbReference type="EMBL" id="QOQW01000001">
    <property type="protein sequence ID" value="RCK81522.1"/>
    <property type="molecule type" value="Genomic_DNA"/>
</dbReference>
<evidence type="ECO:0000313" key="9">
    <source>
        <dbReference type="Proteomes" id="UP000252355"/>
    </source>
</evidence>
<dbReference type="SUPFAM" id="SSF102114">
    <property type="entry name" value="Radical SAM enzymes"/>
    <property type="match status" value="1"/>
</dbReference>
<dbReference type="Pfam" id="PF04055">
    <property type="entry name" value="Radical_SAM"/>
    <property type="match status" value="1"/>
</dbReference>
<dbReference type="InterPro" id="IPR006638">
    <property type="entry name" value="Elp3/MiaA/NifB-like_rSAM"/>
</dbReference>
<reference evidence="8 9" key="1">
    <citation type="submission" date="2018-05" db="EMBL/GenBank/DDBJ databases">
        <title>A metagenomic window into the 2 km-deep terrestrial subsurface aquifer revealed taxonomically and functionally diverse microbial community comprising novel uncultured bacterial lineages.</title>
        <authorList>
            <person name="Kadnikov V.V."/>
            <person name="Mardanov A.V."/>
            <person name="Beletsky A.V."/>
            <person name="Banks D."/>
            <person name="Pimenov N.V."/>
            <person name="Frank Y.A."/>
            <person name="Karnachuk O.V."/>
            <person name="Ravin N.V."/>
        </authorList>
    </citation>
    <scope>NUCLEOTIDE SEQUENCE [LARGE SCALE GENOMIC DNA]</scope>
    <source>
        <strain evidence="8">BY5</strain>
    </source>
</reference>
<organism evidence="8 9">
    <name type="scientific">Candidatus Ozemobacter sibiricus</name>
    <dbReference type="NCBI Taxonomy" id="2268124"/>
    <lineage>
        <taxon>Bacteria</taxon>
        <taxon>Candidatus Ozemobacteria</taxon>
        <taxon>Candidatus Ozemobacterales</taxon>
        <taxon>Candidatus Ozemobacteraceae</taxon>
        <taxon>Candidatus Ozemobacter</taxon>
    </lineage>
</organism>
<accession>A0A367ZVY8</accession>
<evidence type="ECO:0000256" key="3">
    <source>
        <dbReference type="ARBA" id="ARBA00022723"/>
    </source>
</evidence>
<dbReference type="PANTHER" id="PTHR43409:SF16">
    <property type="entry name" value="SLR0320 PROTEIN"/>
    <property type="match status" value="1"/>
</dbReference>
<dbReference type="PROSITE" id="PS51918">
    <property type="entry name" value="RADICAL_SAM"/>
    <property type="match status" value="1"/>
</dbReference>
<dbReference type="InterPro" id="IPR034466">
    <property type="entry name" value="Methyltransferase_Class_B"/>
</dbReference>
<keyword evidence="4" id="KW-0408">Iron</keyword>
<dbReference type="AlphaFoldDB" id="A0A367ZVY8"/>
<keyword evidence="3" id="KW-0479">Metal-binding</keyword>